<evidence type="ECO:0000313" key="1">
    <source>
        <dbReference type="EMBL" id="GER87304.1"/>
    </source>
</evidence>
<reference evidence="1 2" key="1">
    <citation type="submission" date="2019-10" db="EMBL/GenBank/DDBJ databases">
        <title>Dictyobacter vulcani sp. nov., within the class Ktedonobacteria, isolated from soil of volcanic Mt. Zao.</title>
        <authorList>
            <person name="Zheng Y."/>
            <person name="Wang C.M."/>
            <person name="Sakai Y."/>
            <person name="Abe K."/>
            <person name="Yokota A."/>
            <person name="Yabe S."/>
        </authorList>
    </citation>
    <scope>NUCLEOTIDE SEQUENCE [LARGE SCALE GENOMIC DNA]</scope>
    <source>
        <strain evidence="1 2">W12</strain>
    </source>
</reference>
<organism evidence="1 2">
    <name type="scientific">Dictyobacter vulcani</name>
    <dbReference type="NCBI Taxonomy" id="2607529"/>
    <lineage>
        <taxon>Bacteria</taxon>
        <taxon>Bacillati</taxon>
        <taxon>Chloroflexota</taxon>
        <taxon>Ktedonobacteria</taxon>
        <taxon>Ktedonobacterales</taxon>
        <taxon>Dictyobacteraceae</taxon>
        <taxon>Dictyobacter</taxon>
    </lineage>
</organism>
<dbReference type="Proteomes" id="UP000326912">
    <property type="component" value="Unassembled WGS sequence"/>
</dbReference>
<comment type="caution">
    <text evidence="1">The sequence shown here is derived from an EMBL/GenBank/DDBJ whole genome shotgun (WGS) entry which is preliminary data.</text>
</comment>
<gene>
    <name evidence="1" type="ORF">KDW_14660</name>
</gene>
<sequence>MDSLMRISVLMALARLIVDFPIKQRTALLIDLANHADLSGETSQLLSAFQAVGIDLRAYRCTLSRDPLERSRHAASLSMAYKRLRQTFQYHEQDFM</sequence>
<accession>A0A5J4KDV1</accession>
<dbReference type="EMBL" id="BKZW01000001">
    <property type="protein sequence ID" value="GER87304.1"/>
    <property type="molecule type" value="Genomic_DNA"/>
</dbReference>
<keyword evidence="2" id="KW-1185">Reference proteome</keyword>
<evidence type="ECO:0000313" key="2">
    <source>
        <dbReference type="Proteomes" id="UP000326912"/>
    </source>
</evidence>
<name>A0A5J4KDV1_9CHLR</name>
<protein>
    <submittedName>
        <fullName evidence="1">Uncharacterized protein</fullName>
    </submittedName>
</protein>
<proteinExistence type="predicted"/>
<dbReference type="AlphaFoldDB" id="A0A5J4KDV1"/>